<proteinExistence type="predicted"/>
<keyword evidence="1" id="KW-0732">Signal</keyword>
<feature type="chain" id="PRO_5012752696" evidence="1">
    <location>
        <begin position="20"/>
        <end position="580"/>
    </location>
</feature>
<dbReference type="Gene3D" id="3.40.630.10">
    <property type="entry name" value="Zn peptidases"/>
    <property type="match status" value="1"/>
</dbReference>
<dbReference type="STRING" id="572036.SAMN05661099_2532"/>
<keyword evidence="3" id="KW-0645">Protease</keyword>
<evidence type="ECO:0000313" key="3">
    <source>
        <dbReference type="EMBL" id="SKB74143.1"/>
    </source>
</evidence>
<gene>
    <name evidence="3" type="ORF">SAMN05661099_2532</name>
</gene>
<dbReference type="EMBL" id="FUYR01000002">
    <property type="protein sequence ID" value="SKB74143.1"/>
    <property type="molecule type" value="Genomic_DNA"/>
</dbReference>
<protein>
    <submittedName>
        <fullName evidence="3">Zinc carboxypeptidase</fullName>
    </submittedName>
</protein>
<dbReference type="GO" id="GO:0006508">
    <property type="term" value="P:proteolysis"/>
    <property type="evidence" value="ECO:0007669"/>
    <property type="project" value="InterPro"/>
</dbReference>
<dbReference type="Proteomes" id="UP000189981">
    <property type="component" value="Unassembled WGS sequence"/>
</dbReference>
<reference evidence="4" key="1">
    <citation type="submission" date="2017-02" db="EMBL/GenBank/DDBJ databases">
        <authorList>
            <person name="Varghese N."/>
            <person name="Submissions S."/>
        </authorList>
    </citation>
    <scope>NUCLEOTIDE SEQUENCE [LARGE SCALE GENOMIC DNA]</scope>
    <source>
        <strain evidence="4">DSM 22385</strain>
    </source>
</reference>
<evidence type="ECO:0000256" key="1">
    <source>
        <dbReference type="SAM" id="SignalP"/>
    </source>
</evidence>
<keyword evidence="3" id="KW-0121">Carboxypeptidase</keyword>
<dbReference type="InterPro" id="IPR000834">
    <property type="entry name" value="Peptidase_M14"/>
</dbReference>
<accession>A0A1T5DRM9</accession>
<dbReference type="RefSeq" id="WP_079703029.1">
    <property type="nucleotide sequence ID" value="NZ_FUYR01000002.1"/>
</dbReference>
<feature type="domain" description="Peptidase M14" evidence="2">
    <location>
        <begin position="41"/>
        <end position="175"/>
    </location>
</feature>
<dbReference type="GO" id="GO:0008270">
    <property type="term" value="F:zinc ion binding"/>
    <property type="evidence" value="ECO:0007669"/>
    <property type="project" value="InterPro"/>
</dbReference>
<evidence type="ECO:0000313" key="4">
    <source>
        <dbReference type="Proteomes" id="UP000189981"/>
    </source>
</evidence>
<keyword evidence="4" id="KW-1185">Reference proteome</keyword>
<dbReference type="Pfam" id="PF00246">
    <property type="entry name" value="Peptidase_M14"/>
    <property type="match status" value="1"/>
</dbReference>
<dbReference type="AlphaFoldDB" id="A0A1T5DRM9"/>
<keyword evidence="3" id="KW-0378">Hydrolase</keyword>
<dbReference type="GO" id="GO:0004181">
    <property type="term" value="F:metallocarboxypeptidase activity"/>
    <property type="evidence" value="ECO:0007669"/>
    <property type="project" value="InterPro"/>
</dbReference>
<organism evidence="3 4">
    <name type="scientific">Daejeonella lutea</name>
    <dbReference type="NCBI Taxonomy" id="572036"/>
    <lineage>
        <taxon>Bacteria</taxon>
        <taxon>Pseudomonadati</taxon>
        <taxon>Bacteroidota</taxon>
        <taxon>Sphingobacteriia</taxon>
        <taxon>Sphingobacteriales</taxon>
        <taxon>Sphingobacteriaceae</taxon>
        <taxon>Daejeonella</taxon>
    </lineage>
</organism>
<dbReference type="SUPFAM" id="SSF53187">
    <property type="entry name" value="Zn-dependent exopeptidases"/>
    <property type="match status" value="1"/>
</dbReference>
<name>A0A1T5DRM9_9SPHI</name>
<sequence length="580" mass="66709">MKTALLTSIFTASYLFSMAQLTPFEQHKSNNVTATYQEAIAFYRELDAKHEQMQLLEYGPTDIGKNLNLIVLSKDKIFSPDDIRRANKRILLINNGIHPGEPEGIDASMMLARDMLSNNTLPKDVVICIIPVYNIDGMLNRGTSRANQLGPDSYGFRGNYQNLDLNRDFIKTDSKNSRSFQEIFNIWQPEVFVDNHTSNGADYQYIMTLIHPQKDKLDPVLSEYASRYMIPDLYKGMKDAGFEMIPYVNSVEETPDAGITGFLEVARYSTGYAALHNTIGFMPETHMLKPFAQRVASTYQFMVNVIKIVQRDSKQIGENKKIADDKVKNQKKFSLQWSLKQDDFSMISFKGFEAKYKNSGVSGQPRLYYDRNSPYQKDIKVWDKYIPSVTADKPVAYIIPQAWSKIADLLTLNGVQLKRLNADSEMEVQSYYIEDYKSPARPFEGHYLHTQVKIKPVQNKLKFYVGDYVVYANQKQNRYIVETLEPQGADSFFAWNFFDSVLGQKEHFSAYVFEDDAAEMLSSDPALKSKFEAEKTKDPEFSKNADAQLNWLYKNSPYYEKTYLRYPVGKLTSDIKLEVR</sequence>
<evidence type="ECO:0000259" key="2">
    <source>
        <dbReference type="Pfam" id="PF00246"/>
    </source>
</evidence>
<feature type="signal peptide" evidence="1">
    <location>
        <begin position="1"/>
        <end position="19"/>
    </location>
</feature>